<comment type="similarity">
    <text evidence="2">In the C-terminal section; belongs to the class-I pyridoxal-phosphate-dependent aminotransferase family.</text>
</comment>
<proteinExistence type="inferred from homology"/>
<dbReference type="SUPFAM" id="SSF53383">
    <property type="entry name" value="PLP-dependent transferases"/>
    <property type="match status" value="1"/>
</dbReference>
<dbReference type="SMART" id="SM00345">
    <property type="entry name" value="HTH_GNTR"/>
    <property type="match status" value="1"/>
</dbReference>
<evidence type="ECO:0000256" key="3">
    <source>
        <dbReference type="ARBA" id="ARBA00022576"/>
    </source>
</evidence>
<gene>
    <name evidence="9" type="ORF">AR543_13890</name>
</gene>
<protein>
    <recommendedName>
        <fullName evidence="8">HTH gntR-type domain-containing protein</fullName>
    </recommendedName>
</protein>
<dbReference type="KEGG" id="pbv:AR543_13890"/>
<dbReference type="STRING" id="1616788.AR543_13890"/>
<evidence type="ECO:0000259" key="8">
    <source>
        <dbReference type="PROSITE" id="PS50949"/>
    </source>
</evidence>
<dbReference type="Gene3D" id="3.40.640.10">
    <property type="entry name" value="Type I PLP-dependent aspartate aminotransferase-like (Major domain)"/>
    <property type="match status" value="1"/>
</dbReference>
<dbReference type="InterPro" id="IPR015421">
    <property type="entry name" value="PyrdxlP-dep_Trfase_major"/>
</dbReference>
<dbReference type="Gene3D" id="1.10.10.10">
    <property type="entry name" value="Winged helix-like DNA-binding domain superfamily/Winged helix DNA-binding domain"/>
    <property type="match status" value="1"/>
</dbReference>
<dbReference type="GO" id="GO:0003677">
    <property type="term" value="F:DNA binding"/>
    <property type="evidence" value="ECO:0007669"/>
    <property type="project" value="UniProtKB-KW"/>
</dbReference>
<keyword evidence="3" id="KW-0808">Transferase</keyword>
<dbReference type="InterPro" id="IPR000524">
    <property type="entry name" value="Tscrpt_reg_HTH_GntR"/>
</dbReference>
<dbReference type="GO" id="GO:0030170">
    <property type="term" value="F:pyridoxal phosphate binding"/>
    <property type="evidence" value="ECO:0007669"/>
    <property type="project" value="InterPro"/>
</dbReference>
<evidence type="ECO:0000256" key="5">
    <source>
        <dbReference type="ARBA" id="ARBA00023015"/>
    </source>
</evidence>
<evidence type="ECO:0000256" key="4">
    <source>
        <dbReference type="ARBA" id="ARBA00022898"/>
    </source>
</evidence>
<evidence type="ECO:0000256" key="7">
    <source>
        <dbReference type="ARBA" id="ARBA00023163"/>
    </source>
</evidence>
<evidence type="ECO:0000313" key="10">
    <source>
        <dbReference type="Proteomes" id="UP000078148"/>
    </source>
</evidence>
<dbReference type="InterPro" id="IPR051446">
    <property type="entry name" value="HTH_trans_reg/aminotransferase"/>
</dbReference>
<evidence type="ECO:0000256" key="6">
    <source>
        <dbReference type="ARBA" id="ARBA00023125"/>
    </source>
</evidence>
<dbReference type="InterPro" id="IPR036390">
    <property type="entry name" value="WH_DNA-bd_sf"/>
</dbReference>
<dbReference type="RefSeq" id="WP_060535099.1">
    <property type="nucleotide sequence ID" value="NZ_CP013023.1"/>
</dbReference>
<keyword evidence="10" id="KW-1185">Reference proteome</keyword>
<dbReference type="InterPro" id="IPR004839">
    <property type="entry name" value="Aminotransferase_I/II_large"/>
</dbReference>
<dbReference type="Pfam" id="PF00392">
    <property type="entry name" value="GntR"/>
    <property type="match status" value="1"/>
</dbReference>
<accession>A0A172ZHC8</accession>
<keyword evidence="5" id="KW-0805">Transcription regulation</keyword>
<dbReference type="EMBL" id="CP013023">
    <property type="protein sequence ID" value="ANF96988.1"/>
    <property type="molecule type" value="Genomic_DNA"/>
</dbReference>
<dbReference type="SUPFAM" id="SSF46785">
    <property type="entry name" value="Winged helix' DNA-binding domain"/>
    <property type="match status" value="1"/>
</dbReference>
<reference evidence="10" key="1">
    <citation type="submission" date="2015-10" db="EMBL/GenBank/DDBJ databases">
        <title>Genome of Paenibacillus bovis sp. nov.</title>
        <authorList>
            <person name="Wu Z."/>
            <person name="Gao C."/>
            <person name="Liu Z."/>
            <person name="Zheng H."/>
        </authorList>
    </citation>
    <scope>NUCLEOTIDE SEQUENCE [LARGE SCALE GENOMIC DNA]</scope>
    <source>
        <strain evidence="10">BD3526</strain>
    </source>
</reference>
<dbReference type="PANTHER" id="PTHR46577:SF1">
    <property type="entry name" value="HTH-TYPE TRANSCRIPTIONAL REGULATORY PROTEIN GABR"/>
    <property type="match status" value="1"/>
</dbReference>
<keyword evidence="3" id="KW-0032">Aminotransferase</keyword>
<dbReference type="OrthoDB" id="9808770at2"/>
<keyword evidence="4" id="KW-0663">Pyridoxal phosphate</keyword>
<dbReference type="PRINTS" id="PR00035">
    <property type="entry name" value="HTHGNTR"/>
</dbReference>
<name>A0A172ZHC8_9BACL</name>
<dbReference type="GO" id="GO:0008483">
    <property type="term" value="F:transaminase activity"/>
    <property type="evidence" value="ECO:0007669"/>
    <property type="project" value="UniProtKB-KW"/>
</dbReference>
<feature type="domain" description="HTH gntR-type" evidence="8">
    <location>
        <begin position="12"/>
        <end position="80"/>
    </location>
</feature>
<dbReference type="CDD" id="cd07377">
    <property type="entry name" value="WHTH_GntR"/>
    <property type="match status" value="1"/>
</dbReference>
<organism evidence="9 10">
    <name type="scientific">Paenibacillus bovis</name>
    <dbReference type="NCBI Taxonomy" id="1616788"/>
    <lineage>
        <taxon>Bacteria</taxon>
        <taxon>Bacillati</taxon>
        <taxon>Bacillota</taxon>
        <taxon>Bacilli</taxon>
        <taxon>Bacillales</taxon>
        <taxon>Paenibacillaceae</taxon>
        <taxon>Paenibacillus</taxon>
    </lineage>
</organism>
<dbReference type="PROSITE" id="PS50007">
    <property type="entry name" value="PIPLC_X_DOMAIN"/>
    <property type="match status" value="1"/>
</dbReference>
<keyword evidence="7" id="KW-0804">Transcription</keyword>
<dbReference type="InterPro" id="IPR015424">
    <property type="entry name" value="PyrdxlP-dep_Trfase"/>
</dbReference>
<evidence type="ECO:0000313" key="9">
    <source>
        <dbReference type="EMBL" id="ANF96988.1"/>
    </source>
</evidence>
<sequence>MNELLIHLDHTRSKYIQIYHFIRSLIEEGQLEKHTALPSIRQLAQQLGVSRNTTLNAYEQLLAEGYIRSEPKKGYYVEPVEEPLSPIDRTFSPVDIPALVKSNVLIDFRIGSVDGQVFPVKKWRNCANYVLQQAHIYTYGHYQGEPELRQQIALYLLQSRGIRTSMDQVIIGSGTQQLLLQLSILLKRNGYHSLAVEDPGYDGARTIFHMQDLQTEPIPLTSKGIDISQLKQSLSRIAYVTPSHQFPTGAILPAAERYQLLKWAEERQGYIIEDDYDSEFRYRHQPIPALASLQQDAAVIYLGTFSKGFLPSIRLSYMLLPPALMEQYRQMFSFVEQSASVLHQQTMASFMEQGYWSAHIRRMRAIYRRKMHVLVTALQESFGTEIRIIGAHSGLYLLVEVQQSCSEEELIDQALYHGVKVYPTNRYYSSSVIERRPTVQLGFSNLTTEQIVTGVQLLQQAWIK</sequence>
<dbReference type="AlphaFoldDB" id="A0A172ZHC8"/>
<dbReference type="CDD" id="cd00609">
    <property type="entry name" value="AAT_like"/>
    <property type="match status" value="1"/>
</dbReference>
<dbReference type="PROSITE" id="PS50949">
    <property type="entry name" value="HTH_GNTR"/>
    <property type="match status" value="1"/>
</dbReference>
<reference evidence="9 10" key="2">
    <citation type="journal article" date="2016" name="Int. J. Syst. Evol. Microbiol.">
        <title>Paenibacillus bovis sp. nov., isolated from raw yak (Bos grunniens) milk.</title>
        <authorList>
            <person name="Gao C."/>
            <person name="Han J."/>
            <person name="Liu Z."/>
            <person name="Xu X."/>
            <person name="Hang F."/>
            <person name="Wu Z."/>
        </authorList>
    </citation>
    <scope>NUCLEOTIDE SEQUENCE [LARGE SCALE GENOMIC DNA]</scope>
    <source>
        <strain evidence="9 10">BD3526</strain>
    </source>
</reference>
<evidence type="ECO:0000256" key="1">
    <source>
        <dbReference type="ARBA" id="ARBA00001933"/>
    </source>
</evidence>
<dbReference type="Proteomes" id="UP000078148">
    <property type="component" value="Chromosome"/>
</dbReference>
<keyword evidence="6" id="KW-0238">DNA-binding</keyword>
<evidence type="ECO:0000256" key="2">
    <source>
        <dbReference type="ARBA" id="ARBA00005384"/>
    </source>
</evidence>
<comment type="cofactor">
    <cofactor evidence="1">
        <name>pyridoxal 5'-phosphate</name>
        <dbReference type="ChEBI" id="CHEBI:597326"/>
    </cofactor>
</comment>
<dbReference type="GO" id="GO:0003700">
    <property type="term" value="F:DNA-binding transcription factor activity"/>
    <property type="evidence" value="ECO:0007669"/>
    <property type="project" value="InterPro"/>
</dbReference>
<dbReference type="PANTHER" id="PTHR46577">
    <property type="entry name" value="HTH-TYPE TRANSCRIPTIONAL REGULATORY PROTEIN GABR"/>
    <property type="match status" value="1"/>
</dbReference>
<dbReference type="Pfam" id="PF00155">
    <property type="entry name" value="Aminotran_1_2"/>
    <property type="match status" value="1"/>
</dbReference>
<dbReference type="InterPro" id="IPR036388">
    <property type="entry name" value="WH-like_DNA-bd_sf"/>
</dbReference>